<reference evidence="3 4" key="1">
    <citation type="submission" date="2016-10" db="EMBL/GenBank/DDBJ databases">
        <authorList>
            <person name="de Groot N.N."/>
        </authorList>
    </citation>
    <scope>NUCLEOTIDE SEQUENCE [LARGE SCALE GENOMIC DNA]</scope>
    <source>
        <strain evidence="3 4">DSM 44637</strain>
    </source>
</reference>
<evidence type="ECO:0000313" key="3">
    <source>
        <dbReference type="EMBL" id="SFO99323.1"/>
    </source>
</evidence>
<dbReference type="Proteomes" id="UP000470404">
    <property type="component" value="Unassembled WGS sequence"/>
</dbReference>
<gene>
    <name evidence="2" type="ORF">G3I59_23580</name>
    <name evidence="3" type="ORF">SAMN05421854_103664</name>
</gene>
<sequence length="57" mass="6404">MAQMTQEPQQAGGSLATPRRTWIGDHDPTDQNWQEAGDEIRLAAQRAGRAWQQPETD</sequence>
<feature type="compositionally biased region" description="Polar residues" evidence="1">
    <location>
        <begin position="1"/>
        <end position="12"/>
    </location>
</feature>
<evidence type="ECO:0000256" key="1">
    <source>
        <dbReference type="SAM" id="MobiDB-lite"/>
    </source>
</evidence>
<protein>
    <submittedName>
        <fullName evidence="3">Uncharacterized protein</fullName>
    </submittedName>
</protein>
<name>A0A1I5LQ78_9PSEU</name>
<evidence type="ECO:0000313" key="5">
    <source>
        <dbReference type="Proteomes" id="UP000470404"/>
    </source>
</evidence>
<dbReference type="EMBL" id="FOWC01000003">
    <property type="protein sequence ID" value="SFO99323.1"/>
    <property type="molecule type" value="Genomic_DNA"/>
</dbReference>
<proteinExistence type="predicted"/>
<keyword evidence="5" id="KW-1185">Reference proteome</keyword>
<evidence type="ECO:0000313" key="2">
    <source>
        <dbReference type="EMBL" id="NEC58504.1"/>
    </source>
</evidence>
<accession>A0A1I5LQ78</accession>
<dbReference type="Proteomes" id="UP000199137">
    <property type="component" value="Unassembled WGS sequence"/>
</dbReference>
<reference evidence="2 5" key="2">
    <citation type="submission" date="2020-01" db="EMBL/GenBank/DDBJ databases">
        <title>Insect and environment-associated Actinomycetes.</title>
        <authorList>
            <person name="Currrie C."/>
            <person name="Chevrette M."/>
            <person name="Carlson C."/>
            <person name="Stubbendieck R."/>
            <person name="Wendt-Pienkowski E."/>
        </authorList>
    </citation>
    <scope>NUCLEOTIDE SEQUENCE [LARGE SCALE GENOMIC DNA]</scope>
    <source>
        <strain evidence="2 5">SID8386</strain>
    </source>
</reference>
<dbReference type="AlphaFoldDB" id="A0A1I5LQ78"/>
<feature type="region of interest" description="Disordered" evidence="1">
    <location>
        <begin position="1"/>
        <end position="30"/>
    </location>
</feature>
<dbReference type="RefSeq" id="WP_157904914.1">
    <property type="nucleotide sequence ID" value="NZ_FOWC01000003.1"/>
</dbReference>
<evidence type="ECO:0000313" key="4">
    <source>
        <dbReference type="Proteomes" id="UP000199137"/>
    </source>
</evidence>
<dbReference type="EMBL" id="JAAGNC010000119">
    <property type="protein sequence ID" value="NEC58504.1"/>
    <property type="molecule type" value="Genomic_DNA"/>
</dbReference>
<organism evidence="3 4">
    <name type="scientific">Amycolatopsis rubida</name>
    <dbReference type="NCBI Taxonomy" id="112413"/>
    <lineage>
        <taxon>Bacteria</taxon>
        <taxon>Bacillati</taxon>
        <taxon>Actinomycetota</taxon>
        <taxon>Actinomycetes</taxon>
        <taxon>Pseudonocardiales</taxon>
        <taxon>Pseudonocardiaceae</taxon>
        <taxon>Amycolatopsis</taxon>
    </lineage>
</organism>